<feature type="non-terminal residue" evidence="2">
    <location>
        <position position="264"/>
    </location>
</feature>
<feature type="region of interest" description="Disordered" evidence="1">
    <location>
        <begin position="234"/>
        <end position="264"/>
    </location>
</feature>
<dbReference type="EMBL" id="GDJX01015189">
    <property type="protein sequence ID" value="JAT52747.1"/>
    <property type="molecule type" value="Transcribed_RNA"/>
</dbReference>
<name>A0A1D1YDN3_9ARAE</name>
<feature type="non-terminal residue" evidence="2">
    <location>
        <position position="1"/>
    </location>
</feature>
<reference evidence="2" key="1">
    <citation type="submission" date="2015-07" db="EMBL/GenBank/DDBJ databases">
        <title>Transcriptome Assembly of Anthurium amnicola.</title>
        <authorList>
            <person name="Suzuki J."/>
        </authorList>
    </citation>
    <scope>NUCLEOTIDE SEQUENCE</scope>
</reference>
<organism evidence="2">
    <name type="scientific">Anthurium amnicola</name>
    <dbReference type="NCBI Taxonomy" id="1678845"/>
    <lineage>
        <taxon>Eukaryota</taxon>
        <taxon>Viridiplantae</taxon>
        <taxon>Streptophyta</taxon>
        <taxon>Embryophyta</taxon>
        <taxon>Tracheophyta</taxon>
        <taxon>Spermatophyta</taxon>
        <taxon>Magnoliopsida</taxon>
        <taxon>Liliopsida</taxon>
        <taxon>Araceae</taxon>
        <taxon>Pothoideae</taxon>
        <taxon>Potheae</taxon>
        <taxon>Anthurium</taxon>
    </lineage>
</organism>
<gene>
    <name evidence="2" type="primary">GAM1_16</name>
    <name evidence="2" type="ORF">g.23111</name>
</gene>
<accession>A0A1D1YDN3</accession>
<proteinExistence type="predicted"/>
<feature type="region of interest" description="Disordered" evidence="1">
    <location>
        <begin position="18"/>
        <end position="132"/>
    </location>
</feature>
<protein>
    <submittedName>
        <fullName evidence="2">Glucoamylase 1</fullName>
    </submittedName>
</protein>
<sequence length="264" mass="29139">PLSRPATSTVSFLRLRKQAMAVHSRSKGTAKWSERENNDGARSGKGRPEVALGSRQPAASATSRKRSRRKRDEHPDVSALLPQPVSPTSSVKEQDDEGDSPRGGASLAETSEGFERELNRGIGNNRVKKKNEGSRAIGSLLSVEEKWGPLFQEGITGKHPCFARRVMLEGDTEKPQTSLGMKNMLVGNTTESRASILPLVVALDDIGDSYVDNGASLSKENIYVNSIVAKKNRRHSKKKLKEDREVKINDSEERRLQKDIPRTE</sequence>
<evidence type="ECO:0000256" key="1">
    <source>
        <dbReference type="SAM" id="MobiDB-lite"/>
    </source>
</evidence>
<dbReference type="AlphaFoldDB" id="A0A1D1YDN3"/>
<evidence type="ECO:0000313" key="2">
    <source>
        <dbReference type="EMBL" id="JAT52747.1"/>
    </source>
</evidence>
<feature type="compositionally biased region" description="Basic and acidic residues" evidence="1">
    <location>
        <begin position="240"/>
        <end position="264"/>
    </location>
</feature>